<dbReference type="RefSeq" id="WP_126639527.1">
    <property type="nucleotide sequence ID" value="NZ_BIFH01000024.1"/>
</dbReference>
<feature type="region of interest" description="Disordered" evidence="3">
    <location>
        <begin position="110"/>
        <end position="133"/>
    </location>
</feature>
<dbReference type="Proteomes" id="UP000286931">
    <property type="component" value="Unassembled WGS sequence"/>
</dbReference>
<feature type="domain" description="FAD-binding" evidence="4">
    <location>
        <begin position="3"/>
        <end position="356"/>
    </location>
</feature>
<keyword evidence="1" id="KW-0560">Oxidoreductase</keyword>
<dbReference type="GO" id="GO:0004497">
    <property type="term" value="F:monooxygenase activity"/>
    <property type="evidence" value="ECO:0007669"/>
    <property type="project" value="UniProtKB-KW"/>
</dbReference>
<keyword evidence="6" id="KW-1185">Reference proteome</keyword>
<evidence type="ECO:0000256" key="2">
    <source>
        <dbReference type="ARBA" id="ARBA00023033"/>
    </source>
</evidence>
<dbReference type="InterPro" id="IPR036188">
    <property type="entry name" value="FAD/NAD-bd_sf"/>
</dbReference>
<evidence type="ECO:0000313" key="6">
    <source>
        <dbReference type="Proteomes" id="UP000286931"/>
    </source>
</evidence>
<dbReference type="SUPFAM" id="SSF51905">
    <property type="entry name" value="FAD/NAD(P)-binding domain"/>
    <property type="match status" value="1"/>
</dbReference>
<evidence type="ECO:0000256" key="1">
    <source>
        <dbReference type="ARBA" id="ARBA00023002"/>
    </source>
</evidence>
<dbReference type="EMBL" id="BIFH01000024">
    <property type="protein sequence ID" value="GCD97563.1"/>
    <property type="molecule type" value="Genomic_DNA"/>
</dbReference>
<dbReference type="InterPro" id="IPR050493">
    <property type="entry name" value="FAD-dep_Monooxygenase_BioMet"/>
</dbReference>
<dbReference type="PANTHER" id="PTHR13789:SF309">
    <property type="entry name" value="PUTATIVE (AFU_ORTHOLOGUE AFUA_6G14510)-RELATED"/>
    <property type="match status" value="1"/>
</dbReference>
<dbReference type="PRINTS" id="PR00420">
    <property type="entry name" value="RNGMNOXGNASE"/>
</dbReference>
<accession>A0A401YSJ2</accession>
<dbReference type="AlphaFoldDB" id="A0A401YSJ2"/>
<sequence>MRILIIGAGIGGLTAARALRTDGHDVTVYERASALRTSGSALTLWSNGTGILADLGIPTEGLGAPIDLLEQRDYDGRVLMRIDVSLAAIRYGHPHLATPRRDLIRRLAETLPTPRTKPEPEPESESTDTNTTTATTTIAFDKPCTTITQTPDHARAAFADGSTEAADLIIGADGARSVVRRHVWGSDPTTPTGWVTWQGLTPVDIDVVHGRRGLMIVGPEGMCGLMPAGNGLLQWWFDVRRDPSEPPPTSPIAALRKRFGHWAAPVPHVLASVTDADVEYFAHHRHKVPRTWSLGRATLLGDAAHTMPPTVAQGGNQALEDAWALARALRRTTDIPEALADYRSSRARRASLTARRAGAETTNKYLPTLSRLTPDALISRYHTRWLRQISTYLSDGPATIDAVSPSASA</sequence>
<dbReference type="GO" id="GO:0071949">
    <property type="term" value="F:FAD binding"/>
    <property type="evidence" value="ECO:0007669"/>
    <property type="project" value="InterPro"/>
</dbReference>
<dbReference type="Pfam" id="PF01494">
    <property type="entry name" value="FAD_binding_3"/>
    <property type="match status" value="1"/>
</dbReference>
<dbReference type="PANTHER" id="PTHR13789">
    <property type="entry name" value="MONOOXYGENASE"/>
    <property type="match status" value="1"/>
</dbReference>
<protein>
    <submittedName>
        <fullName evidence="5">Putative salicylate hydroxylase</fullName>
    </submittedName>
</protein>
<evidence type="ECO:0000313" key="5">
    <source>
        <dbReference type="EMBL" id="GCD97563.1"/>
    </source>
</evidence>
<gene>
    <name evidence="5" type="ORF">EHYA_05258</name>
</gene>
<evidence type="ECO:0000256" key="3">
    <source>
        <dbReference type="SAM" id="MobiDB-lite"/>
    </source>
</evidence>
<reference evidence="5 6" key="1">
    <citation type="submission" date="2018-12" db="EMBL/GenBank/DDBJ databases">
        <title>Draft genome sequence of Embleya hyalina NBRC 13850T.</title>
        <authorList>
            <person name="Komaki H."/>
            <person name="Hosoyama A."/>
            <person name="Kimura A."/>
            <person name="Ichikawa N."/>
            <person name="Tamura T."/>
        </authorList>
    </citation>
    <scope>NUCLEOTIDE SEQUENCE [LARGE SCALE GENOMIC DNA]</scope>
    <source>
        <strain evidence="5 6">NBRC 13850</strain>
    </source>
</reference>
<keyword evidence="2" id="KW-0503">Monooxygenase</keyword>
<comment type="caution">
    <text evidence="5">The sequence shown here is derived from an EMBL/GenBank/DDBJ whole genome shotgun (WGS) entry which is preliminary data.</text>
</comment>
<proteinExistence type="predicted"/>
<dbReference type="InterPro" id="IPR002938">
    <property type="entry name" value="FAD-bd"/>
</dbReference>
<name>A0A401YSJ2_9ACTN</name>
<dbReference type="OrthoDB" id="4568714at2"/>
<evidence type="ECO:0000259" key="4">
    <source>
        <dbReference type="Pfam" id="PF01494"/>
    </source>
</evidence>
<dbReference type="Gene3D" id="3.50.50.60">
    <property type="entry name" value="FAD/NAD(P)-binding domain"/>
    <property type="match status" value="1"/>
</dbReference>
<organism evidence="5 6">
    <name type="scientific">Embleya hyalina</name>
    <dbReference type="NCBI Taxonomy" id="516124"/>
    <lineage>
        <taxon>Bacteria</taxon>
        <taxon>Bacillati</taxon>
        <taxon>Actinomycetota</taxon>
        <taxon>Actinomycetes</taxon>
        <taxon>Kitasatosporales</taxon>
        <taxon>Streptomycetaceae</taxon>
        <taxon>Embleya</taxon>
    </lineage>
</organism>